<gene>
    <name evidence="2" type="ORF">GCM10011399_22040</name>
</gene>
<feature type="transmembrane region" description="Helical" evidence="1">
    <location>
        <begin position="26"/>
        <end position="45"/>
    </location>
</feature>
<keyword evidence="1" id="KW-0472">Membrane</keyword>
<reference evidence="2 3" key="1">
    <citation type="journal article" date="2014" name="Int. J. Syst. Evol. Microbiol.">
        <title>Complete genome sequence of Corynebacterium casei LMG S-19264T (=DSM 44701T), isolated from a smear-ripened cheese.</title>
        <authorList>
            <consortium name="US DOE Joint Genome Institute (JGI-PGF)"/>
            <person name="Walter F."/>
            <person name="Albersmeier A."/>
            <person name="Kalinowski J."/>
            <person name="Ruckert C."/>
        </authorList>
    </citation>
    <scope>NUCLEOTIDE SEQUENCE [LARGE SCALE GENOMIC DNA]</scope>
    <source>
        <strain evidence="2 3">CGMCC 1.12976</strain>
    </source>
</reference>
<evidence type="ECO:0000313" key="2">
    <source>
        <dbReference type="EMBL" id="GGF28446.1"/>
    </source>
</evidence>
<dbReference type="Proteomes" id="UP000598775">
    <property type="component" value="Unassembled WGS sequence"/>
</dbReference>
<feature type="transmembrane region" description="Helical" evidence="1">
    <location>
        <begin position="57"/>
        <end position="81"/>
    </location>
</feature>
<keyword evidence="1" id="KW-1133">Transmembrane helix</keyword>
<evidence type="ECO:0000256" key="1">
    <source>
        <dbReference type="SAM" id="Phobius"/>
    </source>
</evidence>
<dbReference type="RefSeq" id="WP_188678262.1">
    <property type="nucleotide sequence ID" value="NZ_BMGP01000004.1"/>
</dbReference>
<protein>
    <submittedName>
        <fullName evidence="2">Uncharacterized protein</fullName>
    </submittedName>
</protein>
<proteinExistence type="predicted"/>
<dbReference type="AlphaFoldDB" id="A0A917B716"/>
<sequence length="87" mass="9316">MEAVLAAIFAVIVVLAAAYRLLPGMLGPALILTWLLAAIWLCELARRRPYPTRPAKVAAFAAVSVFLIGYLLVVLVAMGVIDLHSTV</sequence>
<accession>A0A917B716</accession>
<comment type="caution">
    <text evidence="2">The sequence shown here is derived from an EMBL/GenBank/DDBJ whole genome shotgun (WGS) entry which is preliminary data.</text>
</comment>
<keyword evidence="1" id="KW-0812">Transmembrane</keyword>
<evidence type="ECO:0000313" key="3">
    <source>
        <dbReference type="Proteomes" id="UP000598775"/>
    </source>
</evidence>
<organism evidence="2 3">
    <name type="scientific">Subtercola lobariae</name>
    <dbReference type="NCBI Taxonomy" id="1588641"/>
    <lineage>
        <taxon>Bacteria</taxon>
        <taxon>Bacillati</taxon>
        <taxon>Actinomycetota</taxon>
        <taxon>Actinomycetes</taxon>
        <taxon>Micrococcales</taxon>
        <taxon>Microbacteriaceae</taxon>
        <taxon>Subtercola</taxon>
    </lineage>
</organism>
<name>A0A917B716_9MICO</name>
<keyword evidence="3" id="KW-1185">Reference proteome</keyword>
<dbReference type="EMBL" id="BMGP01000004">
    <property type="protein sequence ID" value="GGF28446.1"/>
    <property type="molecule type" value="Genomic_DNA"/>
</dbReference>